<name>A0ABQ1VZB6_9BACL</name>
<evidence type="ECO:0000256" key="3">
    <source>
        <dbReference type="ARBA" id="ARBA00022723"/>
    </source>
</evidence>
<keyword evidence="2" id="KW-0645">Protease</keyword>
<evidence type="ECO:0000313" key="9">
    <source>
        <dbReference type="EMBL" id="GGG07028.1"/>
    </source>
</evidence>
<reference evidence="10" key="1">
    <citation type="journal article" date="2019" name="Int. J. Syst. Evol. Microbiol.">
        <title>The Global Catalogue of Microorganisms (GCM) 10K type strain sequencing project: providing services to taxonomists for standard genome sequencing and annotation.</title>
        <authorList>
            <consortium name="The Broad Institute Genomics Platform"/>
            <consortium name="The Broad Institute Genome Sequencing Center for Infectious Disease"/>
            <person name="Wu L."/>
            <person name="Ma J."/>
        </authorList>
    </citation>
    <scope>NUCLEOTIDE SEQUENCE [LARGE SCALE GENOMIC DNA]</scope>
    <source>
        <strain evidence="10">CGMCC 1.15420</strain>
    </source>
</reference>
<gene>
    <name evidence="9" type="primary">ysxA</name>
    <name evidence="9" type="ORF">GCM10010913_31050</name>
</gene>
<evidence type="ECO:0000256" key="5">
    <source>
        <dbReference type="ARBA" id="ARBA00022833"/>
    </source>
</evidence>
<dbReference type="Pfam" id="PF04002">
    <property type="entry name" value="RadC"/>
    <property type="match status" value="1"/>
</dbReference>
<dbReference type="PROSITE" id="PS50249">
    <property type="entry name" value="MPN"/>
    <property type="match status" value="1"/>
</dbReference>
<accession>A0ABQ1VZB6</accession>
<keyword evidence="10" id="KW-1185">Reference proteome</keyword>
<keyword evidence="6" id="KW-0482">Metalloprotease</keyword>
<dbReference type="PROSITE" id="PS01302">
    <property type="entry name" value="UPF0758"/>
    <property type="match status" value="1"/>
</dbReference>
<dbReference type="PANTHER" id="PTHR30471">
    <property type="entry name" value="DNA REPAIR PROTEIN RADC"/>
    <property type="match status" value="1"/>
</dbReference>
<keyword evidence="4" id="KW-0378">Hydrolase</keyword>
<dbReference type="InterPro" id="IPR001405">
    <property type="entry name" value="UPF0758"/>
</dbReference>
<protein>
    <submittedName>
        <fullName evidence="9">UPF0758 protein YsxA</fullName>
    </submittedName>
</protein>
<keyword evidence="3" id="KW-0479">Metal-binding</keyword>
<dbReference type="SUPFAM" id="SSF102712">
    <property type="entry name" value="JAB1/MPN domain"/>
    <property type="match status" value="1"/>
</dbReference>
<evidence type="ECO:0000256" key="1">
    <source>
        <dbReference type="ARBA" id="ARBA00010243"/>
    </source>
</evidence>
<dbReference type="SUPFAM" id="SSF47781">
    <property type="entry name" value="RuvA domain 2-like"/>
    <property type="match status" value="1"/>
</dbReference>
<dbReference type="InterPro" id="IPR025657">
    <property type="entry name" value="RadC_JAB"/>
</dbReference>
<comment type="similarity">
    <text evidence="1 7">Belongs to the UPF0758 family.</text>
</comment>
<dbReference type="InterPro" id="IPR037518">
    <property type="entry name" value="MPN"/>
</dbReference>
<evidence type="ECO:0000313" key="10">
    <source>
        <dbReference type="Proteomes" id="UP000608420"/>
    </source>
</evidence>
<dbReference type="NCBIfam" id="NF000642">
    <property type="entry name" value="PRK00024.1"/>
    <property type="match status" value="1"/>
</dbReference>
<comment type="caution">
    <text evidence="9">The sequence shown here is derived from an EMBL/GenBank/DDBJ whole genome shotgun (WGS) entry which is preliminary data.</text>
</comment>
<dbReference type="CDD" id="cd08071">
    <property type="entry name" value="MPN_DUF2466"/>
    <property type="match status" value="1"/>
</dbReference>
<proteinExistence type="inferred from homology"/>
<organism evidence="9 10">
    <name type="scientific">Paenibacillus aceti</name>
    <dbReference type="NCBI Taxonomy" id="1820010"/>
    <lineage>
        <taxon>Bacteria</taxon>
        <taxon>Bacillati</taxon>
        <taxon>Bacillota</taxon>
        <taxon>Bacilli</taxon>
        <taxon>Bacillales</taxon>
        <taxon>Paenibacillaceae</taxon>
        <taxon>Paenibacillus</taxon>
    </lineage>
</organism>
<evidence type="ECO:0000256" key="4">
    <source>
        <dbReference type="ARBA" id="ARBA00022801"/>
    </source>
</evidence>
<keyword evidence="5" id="KW-0862">Zinc</keyword>
<dbReference type="Gene3D" id="1.10.150.20">
    <property type="entry name" value="5' to 3' exonuclease, C-terminal subdomain"/>
    <property type="match status" value="1"/>
</dbReference>
<dbReference type="Gene3D" id="3.40.140.10">
    <property type="entry name" value="Cytidine Deaminase, domain 2"/>
    <property type="match status" value="1"/>
</dbReference>
<sequence>MNYSYEMSSIKPLLINAFAEKEGSYIVHEIITRFPTMRELINVSEQELLSIKGVGKVKARQIVAALQLAQRLSRPACSQPRIIRKPQDAADLLMQEMRYLQQEHFVTLFLNTKNHVIGQPETLSIGSLNAAIVHPAIVFRAAVKRSSASIVVCHNHPSGDPTPSAEDIQLTKRLSEAGDVIGVDVLDHIIIGDGIFVSLKERGLM</sequence>
<dbReference type="RefSeq" id="WP_229717089.1">
    <property type="nucleotide sequence ID" value="NZ_BMIW01000023.1"/>
</dbReference>
<feature type="domain" description="MPN" evidence="8">
    <location>
        <begin position="82"/>
        <end position="205"/>
    </location>
</feature>
<dbReference type="InterPro" id="IPR010994">
    <property type="entry name" value="RuvA_2-like"/>
</dbReference>
<evidence type="ECO:0000256" key="2">
    <source>
        <dbReference type="ARBA" id="ARBA00022670"/>
    </source>
</evidence>
<dbReference type="InterPro" id="IPR020891">
    <property type="entry name" value="UPF0758_CS"/>
</dbReference>
<dbReference type="NCBIfam" id="TIGR00608">
    <property type="entry name" value="radc"/>
    <property type="match status" value="1"/>
</dbReference>
<dbReference type="Proteomes" id="UP000608420">
    <property type="component" value="Unassembled WGS sequence"/>
</dbReference>
<dbReference type="EMBL" id="BMIW01000023">
    <property type="protein sequence ID" value="GGG07028.1"/>
    <property type="molecule type" value="Genomic_DNA"/>
</dbReference>
<dbReference type="PANTHER" id="PTHR30471:SF3">
    <property type="entry name" value="UPF0758 PROTEIN YEES-RELATED"/>
    <property type="match status" value="1"/>
</dbReference>
<evidence type="ECO:0000256" key="6">
    <source>
        <dbReference type="ARBA" id="ARBA00023049"/>
    </source>
</evidence>
<evidence type="ECO:0000259" key="8">
    <source>
        <dbReference type="PROSITE" id="PS50249"/>
    </source>
</evidence>
<evidence type="ECO:0000256" key="7">
    <source>
        <dbReference type="RuleBase" id="RU003797"/>
    </source>
</evidence>